<comment type="caution">
    <text evidence="1">The sequence shown here is derived from an EMBL/GenBank/DDBJ whole genome shotgun (WGS) entry which is preliminary data.</text>
</comment>
<dbReference type="Proteomes" id="UP001500033">
    <property type="component" value="Unassembled WGS sequence"/>
</dbReference>
<dbReference type="EMBL" id="BAAAIE010000011">
    <property type="protein sequence ID" value="GAA0975053.1"/>
    <property type="molecule type" value="Genomic_DNA"/>
</dbReference>
<protein>
    <submittedName>
        <fullName evidence="1">Uncharacterized protein</fullName>
    </submittedName>
</protein>
<evidence type="ECO:0000313" key="1">
    <source>
        <dbReference type="EMBL" id="GAA0975053.1"/>
    </source>
</evidence>
<proteinExistence type="predicted"/>
<name>A0ABN1S5X5_9ACTN</name>
<accession>A0ABN1S5X5</accession>
<evidence type="ECO:0000313" key="2">
    <source>
        <dbReference type="Proteomes" id="UP001500033"/>
    </source>
</evidence>
<gene>
    <name evidence="1" type="ORF">GCM10009576_023230</name>
</gene>
<reference evidence="1 2" key="1">
    <citation type="journal article" date="2019" name="Int. J. Syst. Evol. Microbiol.">
        <title>The Global Catalogue of Microorganisms (GCM) 10K type strain sequencing project: providing services to taxonomists for standard genome sequencing and annotation.</title>
        <authorList>
            <consortium name="The Broad Institute Genomics Platform"/>
            <consortium name="The Broad Institute Genome Sequencing Center for Infectious Disease"/>
            <person name="Wu L."/>
            <person name="Ma J."/>
        </authorList>
    </citation>
    <scope>NUCLEOTIDE SEQUENCE [LARGE SCALE GENOMIC DNA]</scope>
    <source>
        <strain evidence="1 2">JCM 11445</strain>
    </source>
</reference>
<sequence length="269" mass="29530">MAGRTSRPSVPATKPLVKPRVRIGNLDAAALVGQLRQLHEDAEDEAVDRMPADEELYQALLHLEAHAGALKHEGARREAAVARVKLWEYLREQADIHQSKAVEDAREANVEWTGLVSGLAVKTASAAYNKATRLRAAVLTEGSHGSDSPVRRTPEAVLDAERRASLRAAEERRAEQEAARRHGLLAPVAQRLIEHRTGLDDGGDVSDWLDEIAMVLRDCRTPTQIVSLQTYVEAAVRALRKIERTNARPAASTLDARLAYEAAAELVDR</sequence>
<keyword evidence="2" id="KW-1185">Reference proteome</keyword>
<organism evidence="1 2">
    <name type="scientific">Streptomyces rhizosphaericus</name>
    <dbReference type="NCBI Taxonomy" id="114699"/>
    <lineage>
        <taxon>Bacteria</taxon>
        <taxon>Bacillati</taxon>
        <taxon>Actinomycetota</taxon>
        <taxon>Actinomycetes</taxon>
        <taxon>Kitasatosporales</taxon>
        <taxon>Streptomycetaceae</taxon>
        <taxon>Streptomyces</taxon>
        <taxon>Streptomyces violaceusniger group</taxon>
    </lineage>
</organism>